<dbReference type="InterPro" id="IPR004794">
    <property type="entry name" value="Eubact_RibD"/>
</dbReference>
<evidence type="ECO:0000313" key="19">
    <source>
        <dbReference type="Proteomes" id="UP000198500"/>
    </source>
</evidence>
<dbReference type="Gene3D" id="3.40.140.10">
    <property type="entry name" value="Cytidine Deaminase, domain 2"/>
    <property type="match status" value="1"/>
</dbReference>
<dbReference type="EC" id="3.5.4.26" evidence="13"/>
<feature type="binding site" evidence="16">
    <location>
        <position position="59"/>
    </location>
    <ligand>
        <name>Zn(2+)</name>
        <dbReference type="ChEBI" id="CHEBI:29105"/>
        <note>catalytic</note>
    </ligand>
</feature>
<dbReference type="EC" id="1.1.1.193" evidence="13"/>
<comment type="pathway">
    <text evidence="3 13">Cofactor biosynthesis; riboflavin biosynthesis; 5-amino-6-(D-ribitylamino)uracil from GTP: step 3/4.</text>
</comment>
<keyword evidence="11 13" id="KW-0560">Oxidoreductase</keyword>
<accession>A0A1H2S0P1</accession>
<dbReference type="GO" id="GO:0009231">
    <property type="term" value="P:riboflavin biosynthetic process"/>
    <property type="evidence" value="ECO:0007669"/>
    <property type="project" value="UniProtKB-UniPathway"/>
</dbReference>
<dbReference type="InterPro" id="IPR016192">
    <property type="entry name" value="APOBEC/CMP_deaminase_Zn-bd"/>
</dbReference>
<evidence type="ECO:0000313" key="18">
    <source>
        <dbReference type="EMBL" id="SDW24499.1"/>
    </source>
</evidence>
<evidence type="ECO:0000256" key="2">
    <source>
        <dbReference type="ARBA" id="ARBA00004882"/>
    </source>
</evidence>
<protein>
    <recommendedName>
        <fullName evidence="13">Riboflavin biosynthesis protein RibD</fullName>
    </recommendedName>
    <domain>
        <recommendedName>
            <fullName evidence="13">Diaminohydroxyphosphoribosylaminopyrimidine deaminase</fullName>
            <shortName evidence="13">DRAP deaminase</shortName>
            <ecNumber evidence="13">3.5.4.26</ecNumber>
        </recommendedName>
        <alternativeName>
            <fullName evidence="13">Riboflavin-specific deaminase</fullName>
        </alternativeName>
    </domain>
    <domain>
        <recommendedName>
            <fullName evidence="13">5-amino-6-(5-phosphoribosylamino)uracil reductase</fullName>
            <ecNumber evidence="13">1.1.1.193</ecNumber>
        </recommendedName>
        <alternativeName>
            <fullName evidence="13">HTP reductase</fullName>
        </alternativeName>
    </domain>
</protein>
<name>A0A1H2S0P1_9GAMM</name>
<evidence type="ECO:0000256" key="1">
    <source>
        <dbReference type="ARBA" id="ARBA00002151"/>
    </source>
</evidence>
<evidence type="ECO:0000256" key="8">
    <source>
        <dbReference type="ARBA" id="ARBA00022801"/>
    </source>
</evidence>
<dbReference type="FunFam" id="3.40.140.10:FF:000025">
    <property type="entry name" value="Riboflavin biosynthesis protein RibD"/>
    <property type="match status" value="1"/>
</dbReference>
<feature type="binding site" evidence="15">
    <location>
        <position position="311"/>
    </location>
    <ligand>
        <name>substrate</name>
    </ligand>
</feature>
<comment type="similarity">
    <text evidence="4 13">In the N-terminal section; belongs to the cytidine and deoxycytidylate deaminase family.</text>
</comment>
<feature type="binding site" evidence="15">
    <location>
        <position position="179"/>
    </location>
    <ligand>
        <name>NADP(+)</name>
        <dbReference type="ChEBI" id="CHEBI:58349"/>
    </ligand>
</feature>
<dbReference type="PIRSF" id="PIRSF006769">
    <property type="entry name" value="RibD"/>
    <property type="match status" value="1"/>
</dbReference>
<dbReference type="GO" id="GO:0008270">
    <property type="term" value="F:zinc ion binding"/>
    <property type="evidence" value="ECO:0007669"/>
    <property type="project" value="InterPro"/>
</dbReference>
<evidence type="ECO:0000256" key="11">
    <source>
        <dbReference type="ARBA" id="ARBA00023002"/>
    </source>
</evidence>
<dbReference type="InterPro" id="IPR002125">
    <property type="entry name" value="CMP_dCMP_dom"/>
</dbReference>
<dbReference type="InterPro" id="IPR002734">
    <property type="entry name" value="RibDG_C"/>
</dbReference>
<dbReference type="InterPro" id="IPR011549">
    <property type="entry name" value="RibD_C"/>
</dbReference>
<feature type="binding site" evidence="16">
    <location>
        <position position="84"/>
    </location>
    <ligand>
        <name>Zn(2+)</name>
        <dbReference type="ChEBI" id="CHEBI:29105"/>
        <note>catalytic</note>
    </ligand>
</feature>
<dbReference type="PROSITE" id="PS00903">
    <property type="entry name" value="CYT_DCMP_DEAMINASES_1"/>
    <property type="match status" value="1"/>
</dbReference>
<feature type="binding site" evidence="15">
    <location>
        <position position="177"/>
    </location>
    <ligand>
        <name>substrate</name>
    </ligand>
</feature>
<dbReference type="PROSITE" id="PS51747">
    <property type="entry name" value="CYT_DCMP_DEAMINASES_2"/>
    <property type="match status" value="1"/>
</dbReference>
<proteinExistence type="inferred from homology"/>
<dbReference type="GO" id="GO:0008703">
    <property type="term" value="F:5-amino-6-(5-phosphoribosylamino)uracil reductase activity"/>
    <property type="evidence" value="ECO:0007669"/>
    <property type="project" value="UniProtKB-EC"/>
</dbReference>
<evidence type="ECO:0000256" key="10">
    <source>
        <dbReference type="ARBA" id="ARBA00022857"/>
    </source>
</evidence>
<feature type="binding site" evidence="15">
    <location>
        <position position="216"/>
    </location>
    <ligand>
        <name>substrate</name>
    </ligand>
</feature>
<feature type="binding site" evidence="15">
    <location>
        <begin position="313"/>
        <end position="319"/>
    </location>
    <ligand>
        <name>NADP(+)</name>
        <dbReference type="ChEBI" id="CHEBI:58349"/>
    </ligand>
</feature>
<evidence type="ECO:0000256" key="16">
    <source>
        <dbReference type="PIRSR" id="PIRSR006769-3"/>
    </source>
</evidence>
<comment type="catalytic activity">
    <reaction evidence="13">
        <text>2,5-diamino-6-hydroxy-4-(5-phosphoribosylamino)-pyrimidine + H2O + H(+) = 5-amino-6-(5-phospho-D-ribosylamino)uracil + NH4(+)</text>
        <dbReference type="Rhea" id="RHEA:21868"/>
        <dbReference type="ChEBI" id="CHEBI:15377"/>
        <dbReference type="ChEBI" id="CHEBI:15378"/>
        <dbReference type="ChEBI" id="CHEBI:28938"/>
        <dbReference type="ChEBI" id="CHEBI:58453"/>
        <dbReference type="ChEBI" id="CHEBI:58614"/>
        <dbReference type="EC" id="3.5.4.26"/>
    </reaction>
</comment>
<comment type="function">
    <text evidence="1 13">Converts 2,5-diamino-6-(ribosylamino)-4(3h)-pyrimidinone 5'-phosphate into 5-amino-6-(ribosylamino)-2,4(1h,3h)-pyrimidinedione 5'-phosphate.</text>
</comment>
<evidence type="ECO:0000256" key="6">
    <source>
        <dbReference type="ARBA" id="ARBA00022619"/>
    </source>
</evidence>
<dbReference type="Proteomes" id="UP000198500">
    <property type="component" value="Unassembled WGS sequence"/>
</dbReference>
<evidence type="ECO:0000256" key="9">
    <source>
        <dbReference type="ARBA" id="ARBA00022833"/>
    </source>
</evidence>
<gene>
    <name evidence="18" type="ORF">SAMN05443545_101432</name>
</gene>
<dbReference type="PANTHER" id="PTHR38011">
    <property type="entry name" value="DIHYDROFOLATE REDUCTASE FAMILY PROTEIN (AFU_ORTHOLOGUE AFUA_8G06820)"/>
    <property type="match status" value="1"/>
</dbReference>
<dbReference type="EMBL" id="FNNI01000001">
    <property type="protein sequence ID" value="SDW24499.1"/>
    <property type="molecule type" value="Genomic_DNA"/>
</dbReference>
<sequence length="400" mass="43140">MRRKQGMVTPNPEAWMARALRLARHGYYTAHPNPCVGCVLVKRQTVVGEGYHARAGEPHAEIHALRAAGEAARGATAYVTLEPCSHHGRTGPCAEALIEAGVKRVVIALSDPNPQVAGRGMKMLREAGIDVECGVLENDARELNRGFLSRMHRGRPFVCLKMAMSLDGRTAMASGESQWITGPCARSEVQRLRARSGAVISGVDSVIADDSRLTVRADQLDLPDAETIAGRQPLRVIVDSRLRLPLAAKCLRQPGRTLVATCSCDAERRQRLEAQGAEVVCLPSAPDGRVEPGALLEYLANAEDINEALLETGATLAGAMLDGGWVDEMVLFVAPTLLGGTARPLFELPGLVRMSQQKPLDITDIRALGQDWRIIAIPHSRRLQATDTQETGAQPSTKVP</sequence>
<feature type="binding site" evidence="15">
    <location>
        <position position="193"/>
    </location>
    <ligand>
        <name>substrate</name>
    </ligand>
</feature>
<feature type="binding site" evidence="16">
    <location>
        <position position="93"/>
    </location>
    <ligand>
        <name>Zn(2+)</name>
        <dbReference type="ChEBI" id="CHEBI:29105"/>
        <note>catalytic</note>
    </ligand>
</feature>
<evidence type="ECO:0000256" key="12">
    <source>
        <dbReference type="ARBA" id="ARBA00023268"/>
    </source>
</evidence>
<keyword evidence="7 13" id="KW-0479">Metal-binding</keyword>
<dbReference type="UniPathway" id="UPA00275">
    <property type="reaction ID" value="UER00401"/>
</dbReference>
<evidence type="ECO:0000256" key="7">
    <source>
        <dbReference type="ARBA" id="ARBA00022723"/>
    </source>
</evidence>
<comment type="similarity">
    <text evidence="5 13">In the C-terminal section; belongs to the HTP reductase family.</text>
</comment>
<feature type="domain" description="CMP/dCMP-type deaminase" evidence="17">
    <location>
        <begin position="10"/>
        <end position="132"/>
    </location>
</feature>
<evidence type="ECO:0000259" key="17">
    <source>
        <dbReference type="PROSITE" id="PS51747"/>
    </source>
</evidence>
<dbReference type="STRING" id="574349.SAMN05443545_101432"/>
<feature type="binding site" evidence="15">
    <location>
        <position position="209"/>
    </location>
    <ligand>
        <name>NADP(+)</name>
        <dbReference type="ChEBI" id="CHEBI:58349"/>
    </ligand>
</feature>
<organism evidence="18 19">
    <name type="scientific">Aidingimonas halophila</name>
    <dbReference type="NCBI Taxonomy" id="574349"/>
    <lineage>
        <taxon>Bacteria</taxon>
        <taxon>Pseudomonadati</taxon>
        <taxon>Pseudomonadota</taxon>
        <taxon>Gammaproteobacteria</taxon>
        <taxon>Oceanospirillales</taxon>
        <taxon>Halomonadaceae</taxon>
        <taxon>Aidingimonas</taxon>
    </lineage>
</organism>
<keyword evidence="19" id="KW-1185">Reference proteome</keyword>
<dbReference type="Gene3D" id="3.40.430.10">
    <property type="entry name" value="Dihydrofolate Reductase, subunit A"/>
    <property type="match status" value="1"/>
</dbReference>
<comment type="pathway">
    <text evidence="2 13">Cofactor biosynthesis; riboflavin biosynthesis; 5-amino-6-(D-ribitylamino)uracil from GTP: step 2/4.</text>
</comment>
<keyword evidence="8 13" id="KW-0378">Hydrolase</keyword>
<dbReference type="SUPFAM" id="SSF53927">
    <property type="entry name" value="Cytidine deaminase-like"/>
    <property type="match status" value="1"/>
</dbReference>
<comment type="catalytic activity">
    <reaction evidence="13">
        <text>5-amino-6-(5-phospho-D-ribitylamino)uracil + NADP(+) = 5-amino-6-(5-phospho-D-ribosylamino)uracil + NADPH + H(+)</text>
        <dbReference type="Rhea" id="RHEA:17845"/>
        <dbReference type="ChEBI" id="CHEBI:15378"/>
        <dbReference type="ChEBI" id="CHEBI:57783"/>
        <dbReference type="ChEBI" id="CHEBI:58349"/>
        <dbReference type="ChEBI" id="CHEBI:58421"/>
        <dbReference type="ChEBI" id="CHEBI:58453"/>
        <dbReference type="EC" id="1.1.1.193"/>
    </reaction>
</comment>
<feature type="active site" description="Proton donor" evidence="14">
    <location>
        <position position="61"/>
    </location>
</feature>
<keyword evidence="10 13" id="KW-0521">NADP</keyword>
<keyword evidence="9 13" id="KW-0862">Zinc</keyword>
<dbReference type="InterPro" id="IPR016193">
    <property type="entry name" value="Cytidine_deaminase-like"/>
</dbReference>
<feature type="binding site" evidence="15">
    <location>
        <position position="240"/>
    </location>
    <ligand>
        <name>NADP(+)</name>
        <dbReference type="ChEBI" id="CHEBI:58349"/>
    </ligand>
</feature>
<dbReference type="NCBIfam" id="TIGR00326">
    <property type="entry name" value="eubact_ribD"/>
    <property type="match status" value="1"/>
</dbReference>
<feature type="binding site" evidence="15">
    <location>
        <position position="163"/>
    </location>
    <ligand>
        <name>NADP(+)</name>
        <dbReference type="ChEBI" id="CHEBI:58349"/>
    </ligand>
</feature>
<dbReference type="GO" id="GO:0050661">
    <property type="term" value="F:NADP binding"/>
    <property type="evidence" value="ECO:0007669"/>
    <property type="project" value="InterPro"/>
</dbReference>
<keyword evidence="12" id="KW-0511">Multifunctional enzyme</keyword>
<comment type="cofactor">
    <cofactor evidence="13 16">
        <name>Zn(2+)</name>
        <dbReference type="ChEBI" id="CHEBI:29105"/>
    </cofactor>
    <text evidence="13 16">Binds 1 zinc ion.</text>
</comment>
<dbReference type="Pfam" id="PF00383">
    <property type="entry name" value="dCMP_cyt_deam_1"/>
    <property type="match status" value="1"/>
</dbReference>
<evidence type="ECO:0000256" key="15">
    <source>
        <dbReference type="PIRSR" id="PIRSR006769-2"/>
    </source>
</evidence>
<dbReference type="InterPro" id="IPR024072">
    <property type="entry name" value="DHFR-like_dom_sf"/>
</dbReference>
<dbReference type="InterPro" id="IPR050765">
    <property type="entry name" value="Riboflavin_Biosynth_HTPR"/>
</dbReference>
<dbReference type="SUPFAM" id="SSF53597">
    <property type="entry name" value="Dihydrofolate reductase-like"/>
    <property type="match status" value="1"/>
</dbReference>
<dbReference type="Pfam" id="PF01872">
    <property type="entry name" value="RibD_C"/>
    <property type="match status" value="1"/>
</dbReference>
<evidence type="ECO:0000256" key="3">
    <source>
        <dbReference type="ARBA" id="ARBA00004910"/>
    </source>
</evidence>
<evidence type="ECO:0000256" key="14">
    <source>
        <dbReference type="PIRSR" id="PIRSR006769-1"/>
    </source>
</evidence>
<evidence type="ECO:0000256" key="4">
    <source>
        <dbReference type="ARBA" id="ARBA00005259"/>
    </source>
</evidence>
<dbReference type="GO" id="GO:0008835">
    <property type="term" value="F:diaminohydroxyphosphoribosylaminopyrimidine deaminase activity"/>
    <property type="evidence" value="ECO:0007669"/>
    <property type="project" value="UniProtKB-EC"/>
</dbReference>
<reference evidence="18 19" key="1">
    <citation type="submission" date="2016-10" db="EMBL/GenBank/DDBJ databases">
        <authorList>
            <person name="de Groot N.N."/>
        </authorList>
    </citation>
    <scope>NUCLEOTIDE SEQUENCE [LARGE SCALE GENOMIC DNA]</scope>
    <source>
        <strain evidence="18 19">DSM 19219</strain>
    </source>
</reference>
<evidence type="ECO:0000256" key="5">
    <source>
        <dbReference type="ARBA" id="ARBA00007417"/>
    </source>
</evidence>
<dbReference type="AlphaFoldDB" id="A0A1H2S0P1"/>
<dbReference type="PANTHER" id="PTHR38011:SF7">
    <property type="entry name" value="2,5-DIAMINO-6-RIBOSYLAMINO-4(3H)-PYRIMIDINONE 5'-PHOSPHATE REDUCTASE"/>
    <property type="match status" value="1"/>
</dbReference>
<feature type="binding site" evidence="15">
    <location>
        <position position="213"/>
    </location>
    <ligand>
        <name>substrate</name>
    </ligand>
</feature>
<keyword evidence="6 13" id="KW-0686">Riboflavin biosynthesis</keyword>
<dbReference type="CDD" id="cd01284">
    <property type="entry name" value="Riboflavin_deaminase-reductase"/>
    <property type="match status" value="1"/>
</dbReference>
<evidence type="ECO:0000256" key="13">
    <source>
        <dbReference type="PIRNR" id="PIRNR006769"/>
    </source>
</evidence>
<dbReference type="NCBIfam" id="TIGR00227">
    <property type="entry name" value="ribD_Cterm"/>
    <property type="match status" value="1"/>
</dbReference>